<dbReference type="EMBL" id="WQMT02000010">
    <property type="protein sequence ID" value="KAG9218337.1"/>
    <property type="molecule type" value="Genomic_DNA"/>
</dbReference>
<sequence length="520" mass="57549">MHRPHADSIRATFVPLPTSSSRICLHPIKLQEANFTTRRSIRETYITVLFTLGDKFSRSDPFPRGICHSYRYNPTQHMYHPIPTTDPQICPPAIAIPGSPFRRSADSVSSSYCNPLMLFKSPGPCRLARLLGAYSLRYARLTLSIKQFFSSAIVGSTDAEIDEEAVYTMTTRFAYKVWAYSATKSPSLTWDFSSPLLLSSLARFFAFFESMQSPIGPLSDLFSSTQRLTEESTSDVHNYLTVPFVPFDNTYTPTDHNIWYTHCYDYKQYTANIKNEAEHSHEPSADTLSATTTVFDALPIPISMPSHVSFTHPLASSVPTSTDVSPLTQRYNTTLELSTTHTQYITNDQRKSAAPADLSSPTTIVTQCVLVYAPRPPFESWSGCDSPSYAATLDADEHGAVVRWAVVDDLMSCPASLELTRREELAAVLVDVNHCAPACVFIPPSLLSPPLSSPFAASPVPSISSCLPLPTPRFTTRFLNESATDASNGVFTIFDVARLFSRWYARPVAGLAAKGGRGRW</sequence>
<keyword evidence="2" id="KW-1185">Reference proteome</keyword>
<dbReference type="Proteomes" id="UP000824881">
    <property type="component" value="Unassembled WGS sequence"/>
</dbReference>
<reference evidence="1 2" key="1">
    <citation type="journal article" date="2021" name="Appl. Environ. Microbiol.">
        <title>Genetic linkage and physical mapping for an oyster mushroom Pleurotus cornucopiae and QTL analysis for the trait cap color.</title>
        <authorList>
            <person name="Zhang Y."/>
            <person name="Gao W."/>
            <person name="Sonnenberg A."/>
            <person name="Chen Q."/>
            <person name="Zhang J."/>
            <person name="Huang C."/>
        </authorList>
    </citation>
    <scope>NUCLEOTIDE SEQUENCE [LARGE SCALE GENOMIC DNA]</scope>
    <source>
        <strain evidence="1">CCMSSC00406</strain>
    </source>
</reference>
<proteinExistence type="predicted"/>
<accession>A0ACB7IJD5</accession>
<organism evidence="1 2">
    <name type="scientific">Pleurotus cornucopiae</name>
    <name type="common">Cornucopia mushroom</name>
    <dbReference type="NCBI Taxonomy" id="5321"/>
    <lineage>
        <taxon>Eukaryota</taxon>
        <taxon>Fungi</taxon>
        <taxon>Dikarya</taxon>
        <taxon>Basidiomycota</taxon>
        <taxon>Agaricomycotina</taxon>
        <taxon>Agaricomycetes</taxon>
        <taxon>Agaricomycetidae</taxon>
        <taxon>Agaricales</taxon>
        <taxon>Pleurotineae</taxon>
        <taxon>Pleurotaceae</taxon>
        <taxon>Pleurotus</taxon>
    </lineage>
</organism>
<evidence type="ECO:0000313" key="1">
    <source>
        <dbReference type="EMBL" id="KAG9218337.1"/>
    </source>
</evidence>
<gene>
    <name evidence="1" type="ORF">CCMSSC00406_0007292</name>
</gene>
<comment type="caution">
    <text evidence="1">The sequence shown here is derived from an EMBL/GenBank/DDBJ whole genome shotgun (WGS) entry which is preliminary data.</text>
</comment>
<name>A0ACB7IJD5_PLECO</name>
<protein>
    <submittedName>
        <fullName evidence="1">Uncharacterized protein</fullName>
    </submittedName>
</protein>
<evidence type="ECO:0000313" key="2">
    <source>
        <dbReference type="Proteomes" id="UP000824881"/>
    </source>
</evidence>